<dbReference type="PANTHER" id="PTHR21299">
    <property type="entry name" value="CYTIDYLATE KINASE/PANTOATE-BETA-ALANINE LIGASE"/>
    <property type="match status" value="1"/>
</dbReference>
<dbReference type="EMBL" id="CAFBOT010000083">
    <property type="protein sequence ID" value="CAB4989080.1"/>
    <property type="molecule type" value="Genomic_DNA"/>
</dbReference>
<organism evidence="12">
    <name type="scientific">freshwater metagenome</name>
    <dbReference type="NCBI Taxonomy" id="449393"/>
    <lineage>
        <taxon>unclassified sequences</taxon>
        <taxon>metagenomes</taxon>
        <taxon>ecological metagenomes</taxon>
    </lineage>
</organism>
<dbReference type="CDD" id="cd02020">
    <property type="entry name" value="CMPK"/>
    <property type="match status" value="1"/>
</dbReference>
<dbReference type="GO" id="GO:0005524">
    <property type="term" value="F:ATP binding"/>
    <property type="evidence" value="ECO:0007669"/>
    <property type="project" value="UniProtKB-KW"/>
</dbReference>
<dbReference type="NCBIfam" id="TIGR00017">
    <property type="entry name" value="cmk"/>
    <property type="match status" value="1"/>
</dbReference>
<dbReference type="AlphaFoldDB" id="A0A6J6Q9A9"/>
<comment type="catalytic activity">
    <reaction evidence="7">
        <text>dCMP + ATP = dCDP + ADP</text>
        <dbReference type="Rhea" id="RHEA:25094"/>
        <dbReference type="ChEBI" id="CHEBI:30616"/>
        <dbReference type="ChEBI" id="CHEBI:57566"/>
        <dbReference type="ChEBI" id="CHEBI:58593"/>
        <dbReference type="ChEBI" id="CHEBI:456216"/>
        <dbReference type="EC" id="2.7.4.25"/>
    </reaction>
</comment>
<dbReference type="HAMAP" id="MF_00238">
    <property type="entry name" value="Cytidyl_kinase_type1"/>
    <property type="match status" value="1"/>
</dbReference>
<evidence type="ECO:0000313" key="12">
    <source>
        <dbReference type="EMBL" id="CAB4707326.1"/>
    </source>
</evidence>
<dbReference type="GO" id="GO:0036431">
    <property type="term" value="F:dCMP kinase activity"/>
    <property type="evidence" value="ECO:0007669"/>
    <property type="project" value="InterPro"/>
</dbReference>
<evidence type="ECO:0000256" key="1">
    <source>
        <dbReference type="ARBA" id="ARBA00009427"/>
    </source>
</evidence>
<evidence type="ECO:0000313" key="11">
    <source>
        <dbReference type="EMBL" id="CAB4643426.1"/>
    </source>
</evidence>
<dbReference type="GO" id="GO:0015949">
    <property type="term" value="P:nucleobase-containing small molecule interconversion"/>
    <property type="evidence" value="ECO:0007669"/>
    <property type="project" value="TreeGrafter"/>
</dbReference>
<evidence type="ECO:0000256" key="7">
    <source>
        <dbReference type="ARBA" id="ARBA00047615"/>
    </source>
</evidence>
<evidence type="ECO:0000256" key="8">
    <source>
        <dbReference type="ARBA" id="ARBA00048478"/>
    </source>
</evidence>
<dbReference type="EC" id="2.7.4.25" evidence="2"/>
<dbReference type="EMBL" id="CAEZWH010000004">
    <property type="protein sequence ID" value="CAB4643426.1"/>
    <property type="molecule type" value="Genomic_DNA"/>
</dbReference>
<keyword evidence="3" id="KW-0808">Transferase</keyword>
<dbReference type="EMBL" id="CAEZYG010000034">
    <property type="protein sequence ID" value="CAB4707326.1"/>
    <property type="molecule type" value="Genomic_DNA"/>
</dbReference>
<comment type="similarity">
    <text evidence="1">Belongs to the cytidylate kinase family. Type 1 subfamily.</text>
</comment>
<keyword evidence="4" id="KW-0547">Nucleotide-binding</keyword>
<evidence type="ECO:0000313" key="13">
    <source>
        <dbReference type="EMBL" id="CAB4989080.1"/>
    </source>
</evidence>
<evidence type="ECO:0000256" key="2">
    <source>
        <dbReference type="ARBA" id="ARBA00012906"/>
    </source>
</evidence>
<comment type="catalytic activity">
    <reaction evidence="8">
        <text>CMP + ATP = CDP + ADP</text>
        <dbReference type="Rhea" id="RHEA:11600"/>
        <dbReference type="ChEBI" id="CHEBI:30616"/>
        <dbReference type="ChEBI" id="CHEBI:58069"/>
        <dbReference type="ChEBI" id="CHEBI:60377"/>
        <dbReference type="ChEBI" id="CHEBI:456216"/>
        <dbReference type="EC" id="2.7.4.25"/>
    </reaction>
</comment>
<dbReference type="Gene3D" id="3.40.50.300">
    <property type="entry name" value="P-loop containing nucleotide triphosphate hydrolases"/>
    <property type="match status" value="1"/>
</dbReference>
<dbReference type="PANTHER" id="PTHR21299:SF2">
    <property type="entry name" value="CYTIDYLATE KINASE"/>
    <property type="match status" value="1"/>
</dbReference>
<sequence length="215" mass="23306">MRNVIAIDGPAGAGKSTIAQALASRLSLPYLDTGAMYRGITYAAMHANVDIYDTNTLAKFARRVELDITDQSLVVDGVDATAIIRSPEVTTNVSIVAANSGVRTEMRAQQRLWVEERGGGVVEGRDIATVVFPDAILKVFLTASPRVRAGRRVAQSGGDIDEIAEQIAKRDKIDSSREDSPLREHSDSLVVDTSELTIEEVVDSIHVAYKARLQQ</sequence>
<protein>
    <recommendedName>
        <fullName evidence="2">(d)CMP kinase</fullName>
        <ecNumber evidence="2">2.7.4.25</ecNumber>
    </recommendedName>
</protein>
<dbReference type="InterPro" id="IPR027417">
    <property type="entry name" value="P-loop_NTPase"/>
</dbReference>
<dbReference type="SUPFAM" id="SSF52540">
    <property type="entry name" value="P-loop containing nucleoside triphosphate hydrolases"/>
    <property type="match status" value="1"/>
</dbReference>
<evidence type="ECO:0000256" key="4">
    <source>
        <dbReference type="ARBA" id="ARBA00022741"/>
    </source>
</evidence>
<proteinExistence type="inferred from homology"/>
<dbReference type="GO" id="GO:0005829">
    <property type="term" value="C:cytosol"/>
    <property type="evidence" value="ECO:0007669"/>
    <property type="project" value="TreeGrafter"/>
</dbReference>
<evidence type="ECO:0000256" key="6">
    <source>
        <dbReference type="ARBA" id="ARBA00022840"/>
    </source>
</evidence>
<reference evidence="12" key="1">
    <citation type="submission" date="2020-05" db="EMBL/GenBank/DDBJ databases">
        <authorList>
            <person name="Chiriac C."/>
            <person name="Salcher M."/>
            <person name="Ghai R."/>
            <person name="Kavagutti S V."/>
        </authorList>
    </citation>
    <scope>NUCLEOTIDE SEQUENCE</scope>
</reference>
<gene>
    <name evidence="10" type="ORF">UFOPK2166_00341</name>
    <name evidence="11" type="ORF">UFOPK2195_00065</name>
    <name evidence="12" type="ORF">UFOPK2657_00325</name>
    <name evidence="13" type="ORF">UFOPK4000_00588</name>
</gene>
<name>A0A6J6Q9A9_9ZZZZ</name>
<evidence type="ECO:0000313" key="10">
    <source>
        <dbReference type="EMBL" id="CAB4642767.1"/>
    </source>
</evidence>
<keyword evidence="5" id="KW-0418">Kinase</keyword>
<evidence type="ECO:0000256" key="5">
    <source>
        <dbReference type="ARBA" id="ARBA00022777"/>
    </source>
</evidence>
<dbReference type="InterPro" id="IPR003136">
    <property type="entry name" value="Cytidylate_kin"/>
</dbReference>
<feature type="domain" description="Cytidylate kinase" evidence="9">
    <location>
        <begin position="5"/>
        <end position="207"/>
    </location>
</feature>
<evidence type="ECO:0000256" key="3">
    <source>
        <dbReference type="ARBA" id="ARBA00022679"/>
    </source>
</evidence>
<keyword evidence="6" id="KW-0067">ATP-binding</keyword>
<dbReference type="InterPro" id="IPR011994">
    <property type="entry name" value="Cytidylate_kinase_dom"/>
</dbReference>
<evidence type="ECO:0000259" key="9">
    <source>
        <dbReference type="Pfam" id="PF02224"/>
    </source>
</evidence>
<accession>A0A6J6Q9A9</accession>
<dbReference type="Pfam" id="PF02224">
    <property type="entry name" value="Cytidylate_kin"/>
    <property type="match status" value="1"/>
</dbReference>
<dbReference type="EMBL" id="CAEZWB010000026">
    <property type="protein sequence ID" value="CAB4642767.1"/>
    <property type="molecule type" value="Genomic_DNA"/>
</dbReference>